<organism evidence="2 3">
    <name type="scientific">Formicincola oecophyllae</name>
    <dbReference type="NCBI Taxonomy" id="2558361"/>
    <lineage>
        <taxon>Bacteria</taxon>
        <taxon>Pseudomonadati</taxon>
        <taxon>Pseudomonadota</taxon>
        <taxon>Alphaproteobacteria</taxon>
        <taxon>Acetobacterales</taxon>
        <taxon>Acetobacteraceae</taxon>
        <taxon>Formicincola</taxon>
    </lineage>
</organism>
<gene>
    <name evidence="2" type="ORF">E3E12_03115</name>
</gene>
<dbReference type="Gene3D" id="3.40.250.10">
    <property type="entry name" value="Rhodanese-like domain"/>
    <property type="match status" value="1"/>
</dbReference>
<sequence>MKELDVNQAWDVLHANPDSILVDVRTPGEWATTGVADLAGLGGAPQRLVCLPWPMGAATERDLQSFINALEKAVPKEVPVPVLFLCRSGVRSAAAAQLARQAGYGEAINVRGGFVNPHAPQQGWAAQGLPTQPARG</sequence>
<feature type="domain" description="Rhodanese" evidence="1">
    <location>
        <begin position="15"/>
        <end position="133"/>
    </location>
</feature>
<dbReference type="AlphaFoldDB" id="A0A4Y6UA98"/>
<dbReference type="OrthoDB" id="9815890at2"/>
<dbReference type="Proteomes" id="UP000318709">
    <property type="component" value="Chromosome"/>
</dbReference>
<evidence type="ECO:0000259" key="1">
    <source>
        <dbReference type="PROSITE" id="PS50206"/>
    </source>
</evidence>
<evidence type="ECO:0000313" key="2">
    <source>
        <dbReference type="EMBL" id="QDH13357.1"/>
    </source>
</evidence>
<dbReference type="RefSeq" id="WP_141443018.1">
    <property type="nucleotide sequence ID" value="NZ_CP038231.1"/>
</dbReference>
<dbReference type="Pfam" id="PF00581">
    <property type="entry name" value="Rhodanese"/>
    <property type="match status" value="1"/>
</dbReference>
<keyword evidence="3" id="KW-1185">Reference proteome</keyword>
<reference evidence="2 3" key="1">
    <citation type="submission" date="2019-03" db="EMBL/GenBank/DDBJ databases">
        <title>The complete genome sequence of Swingsia_sp. F3b2 LMG30590(T).</title>
        <authorList>
            <person name="Chua K.-O."/>
            <person name="Chan K.-G."/>
            <person name="See-Too W.-S."/>
        </authorList>
    </citation>
    <scope>NUCLEOTIDE SEQUENCE [LARGE SCALE GENOMIC DNA]</scope>
    <source>
        <strain evidence="2 3">F3b2</strain>
    </source>
</reference>
<dbReference type="KEGG" id="swf:E3E12_03115"/>
<protein>
    <recommendedName>
        <fullName evidence="1">Rhodanese domain-containing protein</fullName>
    </recommendedName>
</protein>
<dbReference type="SMART" id="SM00450">
    <property type="entry name" value="RHOD"/>
    <property type="match status" value="1"/>
</dbReference>
<dbReference type="PROSITE" id="PS50206">
    <property type="entry name" value="RHODANESE_3"/>
    <property type="match status" value="1"/>
</dbReference>
<dbReference type="InterPro" id="IPR036873">
    <property type="entry name" value="Rhodanese-like_dom_sf"/>
</dbReference>
<dbReference type="InterPro" id="IPR001763">
    <property type="entry name" value="Rhodanese-like_dom"/>
</dbReference>
<dbReference type="EMBL" id="CP038231">
    <property type="protein sequence ID" value="QDH13357.1"/>
    <property type="molecule type" value="Genomic_DNA"/>
</dbReference>
<proteinExistence type="predicted"/>
<accession>A0A4Y6UA98</accession>
<dbReference type="SUPFAM" id="SSF52821">
    <property type="entry name" value="Rhodanese/Cell cycle control phosphatase"/>
    <property type="match status" value="1"/>
</dbReference>
<evidence type="ECO:0000313" key="3">
    <source>
        <dbReference type="Proteomes" id="UP000318709"/>
    </source>
</evidence>
<name>A0A4Y6UA98_9PROT</name>